<dbReference type="RefSeq" id="XP_060301246.1">
    <property type="nucleotide sequence ID" value="XM_060444986.1"/>
</dbReference>
<proteinExistence type="predicted"/>
<sequence length="239" mass="26814">MASTEILSQTLSTITSIKLDQLRKQKEAYETKKHTLLRDVALETDSQKLAKSLLEGTAKLPSMAANPGLSAANLKRFVEQAAYDPSVSEVFLHDYEAALRNELQVQSNKFDFATLYGRLINEWIASGKGSGDATEYVSVGRDESHEQQSSKDVKHSLDSLRDSMKEFQKEWDGPERHFDDEVLTNCLNGMLRVDLLSDEKRATLRGFLGNKVVLSEIADVLNMRMSTRSSWAWDAPLVV</sequence>
<evidence type="ECO:0000313" key="2">
    <source>
        <dbReference type="EMBL" id="KAK0728391.1"/>
    </source>
</evidence>
<dbReference type="PANTHER" id="PTHR37015">
    <property type="entry name" value="REVERSE TRANSCRIPTASE DOMAIN-CONTAINING PROTEIN"/>
    <property type="match status" value="1"/>
</dbReference>
<dbReference type="Proteomes" id="UP001172101">
    <property type="component" value="Unassembled WGS sequence"/>
</dbReference>
<evidence type="ECO:0000313" key="3">
    <source>
        <dbReference type="Proteomes" id="UP001172101"/>
    </source>
</evidence>
<keyword evidence="3" id="KW-1185">Reference proteome</keyword>
<accession>A0AA40E8Y9</accession>
<evidence type="ECO:0000256" key="1">
    <source>
        <dbReference type="SAM" id="MobiDB-lite"/>
    </source>
</evidence>
<feature type="region of interest" description="Disordered" evidence="1">
    <location>
        <begin position="135"/>
        <end position="155"/>
    </location>
</feature>
<organism evidence="2 3">
    <name type="scientific">Lasiosphaeria miniovina</name>
    <dbReference type="NCBI Taxonomy" id="1954250"/>
    <lineage>
        <taxon>Eukaryota</taxon>
        <taxon>Fungi</taxon>
        <taxon>Dikarya</taxon>
        <taxon>Ascomycota</taxon>
        <taxon>Pezizomycotina</taxon>
        <taxon>Sordariomycetes</taxon>
        <taxon>Sordariomycetidae</taxon>
        <taxon>Sordariales</taxon>
        <taxon>Lasiosphaeriaceae</taxon>
        <taxon>Lasiosphaeria</taxon>
    </lineage>
</organism>
<name>A0AA40E8Y9_9PEZI</name>
<dbReference type="PANTHER" id="PTHR37015:SF2">
    <property type="entry name" value="REVERSE TRANSCRIPTASE DOMAIN-CONTAINING PROTEIN"/>
    <property type="match status" value="1"/>
</dbReference>
<dbReference type="AlphaFoldDB" id="A0AA40E8Y9"/>
<reference evidence="2" key="1">
    <citation type="submission" date="2023-06" db="EMBL/GenBank/DDBJ databases">
        <title>Genome-scale phylogeny and comparative genomics of the fungal order Sordariales.</title>
        <authorList>
            <consortium name="Lawrence Berkeley National Laboratory"/>
            <person name="Hensen N."/>
            <person name="Bonometti L."/>
            <person name="Westerberg I."/>
            <person name="Brannstrom I.O."/>
            <person name="Guillou S."/>
            <person name="Cros-Aarteil S."/>
            <person name="Calhoun S."/>
            <person name="Haridas S."/>
            <person name="Kuo A."/>
            <person name="Mondo S."/>
            <person name="Pangilinan J."/>
            <person name="Riley R."/>
            <person name="LaButti K."/>
            <person name="Andreopoulos B."/>
            <person name="Lipzen A."/>
            <person name="Chen C."/>
            <person name="Yanf M."/>
            <person name="Daum C."/>
            <person name="Ng V."/>
            <person name="Clum A."/>
            <person name="Steindorff A."/>
            <person name="Ohm R."/>
            <person name="Martin F."/>
            <person name="Silar P."/>
            <person name="Natvig D."/>
            <person name="Lalanne C."/>
            <person name="Gautier V."/>
            <person name="Ament-velasquez S.L."/>
            <person name="Kruys A."/>
            <person name="Hutchinson M.I."/>
            <person name="Powell A.J."/>
            <person name="Barry K."/>
            <person name="Miller A.N."/>
            <person name="Grigoriev I.V."/>
            <person name="Debuchy R."/>
            <person name="Gladieux P."/>
            <person name="Thoren M.H."/>
            <person name="Johannesson H."/>
        </authorList>
    </citation>
    <scope>NUCLEOTIDE SEQUENCE</scope>
    <source>
        <strain evidence="2">SMH2392-1A</strain>
    </source>
</reference>
<comment type="caution">
    <text evidence="2">The sequence shown here is derived from an EMBL/GenBank/DDBJ whole genome shotgun (WGS) entry which is preliminary data.</text>
</comment>
<gene>
    <name evidence="2" type="ORF">B0T26DRAFT_748621</name>
</gene>
<feature type="compositionally biased region" description="Basic and acidic residues" evidence="1">
    <location>
        <begin position="140"/>
        <end position="155"/>
    </location>
</feature>
<dbReference type="GeneID" id="85328256"/>
<dbReference type="EMBL" id="JAUIRO010000002">
    <property type="protein sequence ID" value="KAK0728391.1"/>
    <property type="molecule type" value="Genomic_DNA"/>
</dbReference>
<protein>
    <submittedName>
        <fullName evidence="2">Uncharacterized protein</fullName>
    </submittedName>
</protein>